<dbReference type="InterPro" id="IPR019340">
    <property type="entry name" value="Histone_AcTrfase_su3"/>
</dbReference>
<dbReference type="Pfam" id="PF10198">
    <property type="entry name" value="Ada3"/>
    <property type="match status" value="1"/>
</dbReference>
<dbReference type="HOGENOM" id="CLU_038515_0_0_1"/>
<dbReference type="InParanoid" id="H2YJT0"/>
<feature type="coiled-coil region" evidence="6">
    <location>
        <begin position="53"/>
        <end position="80"/>
    </location>
</feature>
<keyword evidence="3" id="KW-0805">Transcription regulation</keyword>
<keyword evidence="4" id="KW-0804">Transcription</keyword>
<comment type="subcellular location">
    <subcellularLocation>
        <location evidence="1">Nucleus</location>
    </subcellularLocation>
</comment>
<evidence type="ECO:0000256" key="3">
    <source>
        <dbReference type="ARBA" id="ARBA00023015"/>
    </source>
</evidence>
<keyword evidence="5" id="KW-0539">Nucleus</keyword>
<keyword evidence="6" id="KW-0175">Coiled coil</keyword>
<dbReference type="Ensembl" id="ENSCSAVT00000005654.1">
    <property type="protein sequence ID" value="ENSCSAVP00000005579.1"/>
    <property type="gene ID" value="ENSCSAVG00000003336.1"/>
</dbReference>
<organism evidence="7 8">
    <name type="scientific">Ciona savignyi</name>
    <name type="common">Pacific transparent sea squirt</name>
    <dbReference type="NCBI Taxonomy" id="51511"/>
    <lineage>
        <taxon>Eukaryota</taxon>
        <taxon>Metazoa</taxon>
        <taxon>Chordata</taxon>
        <taxon>Tunicata</taxon>
        <taxon>Ascidiacea</taxon>
        <taxon>Phlebobranchia</taxon>
        <taxon>Cionidae</taxon>
        <taxon>Ciona</taxon>
    </lineage>
</organism>
<evidence type="ECO:0000256" key="6">
    <source>
        <dbReference type="SAM" id="Coils"/>
    </source>
</evidence>
<feature type="coiled-coil region" evidence="6">
    <location>
        <begin position="360"/>
        <end position="387"/>
    </location>
</feature>
<dbReference type="GO" id="GO:0003713">
    <property type="term" value="F:transcription coactivator activity"/>
    <property type="evidence" value="ECO:0007669"/>
    <property type="project" value="TreeGrafter"/>
</dbReference>
<evidence type="ECO:0000256" key="1">
    <source>
        <dbReference type="ARBA" id="ARBA00004123"/>
    </source>
</evidence>
<dbReference type="eggNOG" id="KOG4191">
    <property type="taxonomic scope" value="Eukaryota"/>
</dbReference>
<evidence type="ECO:0000313" key="8">
    <source>
        <dbReference type="Proteomes" id="UP000007875"/>
    </source>
</evidence>
<dbReference type="GO" id="GO:0000124">
    <property type="term" value="C:SAGA complex"/>
    <property type="evidence" value="ECO:0007669"/>
    <property type="project" value="TreeGrafter"/>
</dbReference>
<evidence type="ECO:0000313" key="7">
    <source>
        <dbReference type="Ensembl" id="ENSCSAVP00000005579.1"/>
    </source>
</evidence>
<proteinExistence type="inferred from homology"/>
<evidence type="ECO:0008006" key="9">
    <source>
        <dbReference type="Google" id="ProtNLM"/>
    </source>
</evidence>
<sequence length="422" mass="48535">MSELKEGLKFPDIAPVDHPRHCQQYTNVLNRDEDDPLQVEEIDGLQIDLETLLSAATRRMRLLQAEIQVLSDMNDQKKDKKIHKIVIYDGSLTKKIKSSDSPSQSRYNNAASMPTGSAGLVRIKVKELPPKASEYEYELEEQQHVQTPRIPINDTPSFWKSIEPYCAPINHESVRILEEMTKKRDDEDYYNLPPLGTHFSQRWAIEDMKEEQSEGNRANVKSLVKHESNVDVILRKANQEQNQPESFGSLTKRLISAFVDENIMAPLDQDAMIDPVRSLDASGGENTTVSKPLKSIPPLPHAHKLEAKIRLELIEQGILEAETADSKKEDEILSELIRCQHELRVVSNRNKDVLEQLLLAAREEMKKQDIRKKIESANTEVMEHYRRIMGARQKKRTLVKKEKDLAWKALRDRELLIKQLTE</sequence>
<dbReference type="FunCoup" id="H2YJT0">
    <property type="interactions" value="325"/>
</dbReference>
<comment type="similarity">
    <text evidence="2">Belongs to the NGG1 family.</text>
</comment>
<reference evidence="8" key="1">
    <citation type="submission" date="2003-08" db="EMBL/GenBank/DDBJ databases">
        <authorList>
            <person name="Birren B."/>
            <person name="Nusbaum C."/>
            <person name="Abebe A."/>
            <person name="Abouelleil A."/>
            <person name="Adekoya E."/>
            <person name="Ait-zahra M."/>
            <person name="Allen N."/>
            <person name="Allen T."/>
            <person name="An P."/>
            <person name="Anderson M."/>
            <person name="Anderson S."/>
            <person name="Arachchi H."/>
            <person name="Armbruster J."/>
            <person name="Bachantsang P."/>
            <person name="Baldwin J."/>
            <person name="Barry A."/>
            <person name="Bayul T."/>
            <person name="Blitshsteyn B."/>
            <person name="Bloom T."/>
            <person name="Blye J."/>
            <person name="Boguslavskiy L."/>
            <person name="Borowsky M."/>
            <person name="Boukhgalter B."/>
            <person name="Brunache A."/>
            <person name="Butler J."/>
            <person name="Calixte N."/>
            <person name="Calvo S."/>
            <person name="Camarata J."/>
            <person name="Campo K."/>
            <person name="Chang J."/>
            <person name="Cheshatsang Y."/>
            <person name="Citroen M."/>
            <person name="Collymore A."/>
            <person name="Considine T."/>
            <person name="Cook A."/>
            <person name="Cooke P."/>
            <person name="Corum B."/>
            <person name="Cuomo C."/>
            <person name="David R."/>
            <person name="Dawoe T."/>
            <person name="Degray S."/>
            <person name="Dodge S."/>
            <person name="Dooley K."/>
            <person name="Dorje P."/>
            <person name="Dorjee K."/>
            <person name="Dorris L."/>
            <person name="Duffey N."/>
            <person name="Dupes A."/>
            <person name="Elkins T."/>
            <person name="Engels R."/>
            <person name="Erickson J."/>
            <person name="Farina A."/>
            <person name="Faro S."/>
            <person name="Ferreira P."/>
            <person name="Fischer H."/>
            <person name="Fitzgerald M."/>
            <person name="Foley K."/>
            <person name="Gage D."/>
            <person name="Galagan J."/>
            <person name="Gearin G."/>
            <person name="Gnerre S."/>
            <person name="Gnirke A."/>
            <person name="Goyette A."/>
            <person name="Graham J."/>
            <person name="Grandbois E."/>
            <person name="Gyaltsen K."/>
            <person name="Hafez N."/>
            <person name="Hagopian D."/>
            <person name="Hagos B."/>
            <person name="Hall J."/>
            <person name="Hatcher B."/>
            <person name="Heller A."/>
            <person name="Higgins H."/>
            <person name="Honan T."/>
            <person name="Horn A."/>
            <person name="Houde N."/>
            <person name="Hughes L."/>
            <person name="Hulme W."/>
            <person name="Husby E."/>
            <person name="Iliev I."/>
            <person name="Jaffe D."/>
            <person name="Jones C."/>
            <person name="Kamal M."/>
            <person name="Kamat A."/>
            <person name="Kamvysselis M."/>
            <person name="Karlsson E."/>
            <person name="Kells C."/>
            <person name="Kieu A."/>
            <person name="Kisner P."/>
            <person name="Kodira C."/>
            <person name="Kulbokas E."/>
            <person name="Labutti K."/>
            <person name="Lama D."/>
            <person name="Landers T."/>
            <person name="Leger J."/>
            <person name="Levine S."/>
            <person name="Lewis D."/>
            <person name="Lewis T."/>
            <person name="Lindblad-toh K."/>
            <person name="Liu X."/>
            <person name="Lokyitsang T."/>
            <person name="Lokyitsang Y."/>
            <person name="Lucien O."/>
            <person name="Lui A."/>
            <person name="Ma L.J."/>
            <person name="Mabbitt R."/>
            <person name="Macdonald J."/>
            <person name="Maclean C."/>
            <person name="Major J."/>
            <person name="Manning J."/>
            <person name="Marabella R."/>
            <person name="Maru K."/>
            <person name="Matthews C."/>
            <person name="Mauceli E."/>
            <person name="Mccarthy M."/>
            <person name="Mcdonough S."/>
            <person name="Mcghee T."/>
            <person name="Meldrim J."/>
            <person name="Meneus L."/>
            <person name="Mesirov J."/>
            <person name="Mihalev A."/>
            <person name="Mihova T."/>
            <person name="Mikkelsen T."/>
            <person name="Mlenga V."/>
            <person name="Moru K."/>
            <person name="Mozes J."/>
            <person name="Mulrain L."/>
            <person name="Munson G."/>
            <person name="Naylor J."/>
            <person name="Newes C."/>
            <person name="Nguyen C."/>
            <person name="Nguyen N."/>
            <person name="Nguyen T."/>
            <person name="Nicol R."/>
            <person name="Nielsen C."/>
            <person name="Nizzari M."/>
            <person name="Norbu C."/>
            <person name="Norbu N."/>
            <person name="O'donnell P."/>
            <person name="Okoawo O."/>
            <person name="O'leary S."/>
            <person name="Omotosho B."/>
            <person name="O'neill K."/>
            <person name="Osman S."/>
            <person name="Parker S."/>
            <person name="Perrin D."/>
            <person name="Phunkhang P."/>
            <person name="Piqani B."/>
            <person name="Purcell S."/>
            <person name="Rachupka T."/>
            <person name="Ramasamy U."/>
            <person name="Rameau R."/>
            <person name="Ray V."/>
            <person name="Raymond C."/>
            <person name="Retta R."/>
            <person name="Richardson S."/>
            <person name="Rise C."/>
            <person name="Rodriguez J."/>
            <person name="Rogers J."/>
            <person name="Rogov P."/>
            <person name="Rutman M."/>
            <person name="Schupbach R."/>
            <person name="Seaman C."/>
            <person name="Settipalli S."/>
            <person name="Sharpe T."/>
            <person name="Sheridan J."/>
            <person name="Sherpa N."/>
            <person name="Shi J."/>
            <person name="Smirnov S."/>
            <person name="Smith C."/>
            <person name="Sougnez C."/>
            <person name="Spencer B."/>
            <person name="Stalker J."/>
            <person name="Stange-thomann N."/>
            <person name="Stavropoulos S."/>
            <person name="Stetson K."/>
            <person name="Stone C."/>
            <person name="Stone S."/>
            <person name="Stubbs M."/>
            <person name="Talamas J."/>
            <person name="Tchuinga P."/>
            <person name="Tenzing P."/>
            <person name="Tesfaye S."/>
            <person name="Theodore J."/>
            <person name="Thoulutsang Y."/>
            <person name="Topham K."/>
            <person name="Towey S."/>
            <person name="Tsamla T."/>
            <person name="Tsomo N."/>
            <person name="Vallee D."/>
            <person name="Vassiliev H."/>
            <person name="Venkataraman V."/>
            <person name="Vinson J."/>
            <person name="Vo A."/>
            <person name="Wade C."/>
            <person name="Wang S."/>
            <person name="Wangchuk T."/>
            <person name="Wangdi T."/>
            <person name="Whittaker C."/>
            <person name="Wilkinson J."/>
            <person name="Wu Y."/>
            <person name="Wyman D."/>
            <person name="Yadav S."/>
            <person name="Yang S."/>
            <person name="Yang X."/>
            <person name="Yeager S."/>
            <person name="Yee E."/>
            <person name="Young G."/>
            <person name="Zainoun J."/>
            <person name="Zembeck L."/>
            <person name="Zimmer A."/>
            <person name="Zody M."/>
            <person name="Lander E."/>
        </authorList>
    </citation>
    <scope>NUCLEOTIDE SEQUENCE [LARGE SCALE GENOMIC DNA]</scope>
</reference>
<evidence type="ECO:0000256" key="4">
    <source>
        <dbReference type="ARBA" id="ARBA00023163"/>
    </source>
</evidence>
<evidence type="ECO:0000256" key="2">
    <source>
        <dbReference type="ARBA" id="ARBA00005330"/>
    </source>
</evidence>
<dbReference type="GO" id="GO:0005634">
    <property type="term" value="C:nucleus"/>
    <property type="evidence" value="ECO:0007669"/>
    <property type="project" value="UniProtKB-SubCell"/>
</dbReference>
<evidence type="ECO:0000256" key="5">
    <source>
        <dbReference type="ARBA" id="ARBA00023242"/>
    </source>
</evidence>
<keyword evidence="8" id="KW-1185">Reference proteome</keyword>
<dbReference type="Proteomes" id="UP000007875">
    <property type="component" value="Unassembled WGS sequence"/>
</dbReference>
<name>H2YJT0_CIOSA</name>
<dbReference type="STRING" id="51511.ENSCSAVP00000005579"/>
<protein>
    <recommendedName>
        <fullName evidence="9">Transcriptional adapter 3</fullName>
    </recommendedName>
</protein>
<accession>H2YJT0</accession>
<reference evidence="7" key="3">
    <citation type="submission" date="2025-09" db="UniProtKB">
        <authorList>
            <consortium name="Ensembl"/>
        </authorList>
    </citation>
    <scope>IDENTIFICATION</scope>
</reference>
<dbReference type="PANTHER" id="PTHR13556:SF2">
    <property type="entry name" value="TRANSCRIPTIONAL ADAPTER 3"/>
    <property type="match status" value="1"/>
</dbReference>
<dbReference type="PANTHER" id="PTHR13556">
    <property type="entry name" value="TRANSCRIPTIONAL ADAPTER 3-RELATED"/>
    <property type="match status" value="1"/>
</dbReference>
<dbReference type="GO" id="GO:0006357">
    <property type="term" value="P:regulation of transcription by RNA polymerase II"/>
    <property type="evidence" value="ECO:0007669"/>
    <property type="project" value="TreeGrafter"/>
</dbReference>
<reference evidence="7" key="2">
    <citation type="submission" date="2025-08" db="UniProtKB">
        <authorList>
            <consortium name="Ensembl"/>
        </authorList>
    </citation>
    <scope>IDENTIFICATION</scope>
</reference>
<dbReference type="AlphaFoldDB" id="H2YJT0"/>
<dbReference type="GeneTree" id="ENSGT00390000008947"/>